<name>A0A9C7GBZ2_9BACI</name>
<dbReference type="AlphaFoldDB" id="A0A9C7GBZ2"/>
<keyword evidence="6" id="KW-0966">Cell projection</keyword>
<dbReference type="Proteomes" id="UP000789845">
    <property type="component" value="Unassembled WGS sequence"/>
</dbReference>
<keyword evidence="3" id="KW-0975">Bacterial flagellum</keyword>
<accession>A0A9C7GBZ2</accession>
<dbReference type="InterPro" id="IPR013384">
    <property type="entry name" value="Flagell_FlgL"/>
</dbReference>
<dbReference type="NCBIfam" id="TIGR02550">
    <property type="entry name" value="flagell_flgL"/>
    <property type="match status" value="1"/>
</dbReference>
<dbReference type="PRINTS" id="PR00207">
    <property type="entry name" value="FLAGELLIN"/>
</dbReference>
<dbReference type="InterPro" id="IPR046358">
    <property type="entry name" value="Flagellin_C"/>
</dbReference>
<dbReference type="EMBL" id="CAKJTG010000023">
    <property type="protein sequence ID" value="CAG9609786.1"/>
    <property type="molecule type" value="Genomic_DNA"/>
</dbReference>
<dbReference type="GO" id="GO:0005198">
    <property type="term" value="F:structural molecule activity"/>
    <property type="evidence" value="ECO:0007669"/>
    <property type="project" value="InterPro"/>
</dbReference>
<comment type="caution">
    <text evidence="6">The sequence shown here is derived from an EMBL/GenBank/DDBJ whole genome shotgun (WGS) entry which is preliminary data.</text>
</comment>
<dbReference type="SUPFAM" id="SSF64518">
    <property type="entry name" value="Phase 1 flagellin"/>
    <property type="match status" value="1"/>
</dbReference>
<dbReference type="GO" id="GO:0009424">
    <property type="term" value="C:bacterial-type flagellum hook"/>
    <property type="evidence" value="ECO:0007669"/>
    <property type="project" value="InterPro"/>
</dbReference>
<feature type="domain" description="Flagellin N-terminal" evidence="4">
    <location>
        <begin position="6"/>
        <end position="140"/>
    </location>
</feature>
<dbReference type="Gene3D" id="1.20.1330.10">
    <property type="entry name" value="f41 fragment of flagellin, N-terminal domain"/>
    <property type="match status" value="1"/>
</dbReference>
<evidence type="ECO:0000256" key="3">
    <source>
        <dbReference type="ARBA" id="ARBA00023143"/>
    </source>
</evidence>
<feature type="domain" description="Flagellin C-terminal" evidence="5">
    <location>
        <begin position="218"/>
        <end position="301"/>
    </location>
</feature>
<sequence length="302" mass="34174">MSIRVTQNILNSNMLFNLQRNNKMMETYQDQLSTGKKINKPSDNPVTAVRGMFYRSSLNEIEQYKRNLDHGLSWMTSTDEALNEVTEVMQRVRELTVQGLNGTNDANSRTAIAEEINQLKNHLGEIANTQFAGKYIFAGTDIKNPPYNADPTIPNSPREFRNNNQEVLELEVGAKSNIQINIRGMDIFNNQDIGGVFKVLSDIVDKFRNSNENDSNHLDKLDSQIDNILKERSELGARMNRIELAMSRMDGIEVSTTRLLSQEEDIDISQVIVNLKAQENVQRAALSAGARIIQPSLVDFLR</sequence>
<dbReference type="InterPro" id="IPR001029">
    <property type="entry name" value="Flagellin_N"/>
</dbReference>
<keyword evidence="7" id="KW-1185">Reference proteome</keyword>
<comment type="similarity">
    <text evidence="2">Belongs to the bacterial flagellin family.</text>
</comment>
<gene>
    <name evidence="6" type="primary">hag</name>
    <name evidence="6" type="ORF">NEOCIP111885_03529</name>
</gene>
<dbReference type="Pfam" id="PF00669">
    <property type="entry name" value="Flagellin_N"/>
    <property type="match status" value="1"/>
</dbReference>
<dbReference type="PANTHER" id="PTHR42792">
    <property type="entry name" value="FLAGELLIN"/>
    <property type="match status" value="1"/>
</dbReference>
<evidence type="ECO:0000313" key="7">
    <source>
        <dbReference type="Proteomes" id="UP000789845"/>
    </source>
</evidence>
<keyword evidence="6" id="KW-0282">Flagellum</keyword>
<evidence type="ECO:0000256" key="1">
    <source>
        <dbReference type="ARBA" id="ARBA00004365"/>
    </source>
</evidence>
<dbReference type="GO" id="GO:0071973">
    <property type="term" value="P:bacterial-type flagellum-dependent cell motility"/>
    <property type="evidence" value="ECO:0007669"/>
    <property type="project" value="InterPro"/>
</dbReference>
<evidence type="ECO:0000313" key="6">
    <source>
        <dbReference type="EMBL" id="CAG9609786.1"/>
    </source>
</evidence>
<evidence type="ECO:0000256" key="2">
    <source>
        <dbReference type="ARBA" id="ARBA00005709"/>
    </source>
</evidence>
<reference evidence="6" key="1">
    <citation type="submission" date="2021-10" db="EMBL/GenBank/DDBJ databases">
        <authorList>
            <person name="Criscuolo A."/>
        </authorList>
    </citation>
    <scope>NUCLEOTIDE SEQUENCE</scope>
    <source>
        <strain evidence="6">CIP111885</strain>
    </source>
</reference>
<keyword evidence="6" id="KW-0969">Cilium</keyword>
<evidence type="ECO:0000259" key="4">
    <source>
        <dbReference type="Pfam" id="PF00669"/>
    </source>
</evidence>
<protein>
    <submittedName>
        <fullName evidence="6">Flagellin</fullName>
    </submittedName>
</protein>
<organism evidence="6 7">
    <name type="scientific">Pseudoneobacillus rhizosphaerae</name>
    <dbReference type="NCBI Taxonomy" id="2880968"/>
    <lineage>
        <taxon>Bacteria</taxon>
        <taxon>Bacillati</taxon>
        <taxon>Bacillota</taxon>
        <taxon>Bacilli</taxon>
        <taxon>Bacillales</taxon>
        <taxon>Bacillaceae</taxon>
        <taxon>Pseudoneobacillus</taxon>
    </lineage>
</organism>
<dbReference type="InterPro" id="IPR001492">
    <property type="entry name" value="Flagellin"/>
</dbReference>
<evidence type="ECO:0000259" key="5">
    <source>
        <dbReference type="Pfam" id="PF00700"/>
    </source>
</evidence>
<dbReference type="PANTHER" id="PTHR42792:SF1">
    <property type="entry name" value="FLAGELLAR HOOK-ASSOCIATED PROTEIN 3"/>
    <property type="match status" value="1"/>
</dbReference>
<comment type="subcellular location">
    <subcellularLocation>
        <location evidence="1">Bacterial flagellum</location>
    </subcellularLocation>
</comment>
<dbReference type="Pfam" id="PF00700">
    <property type="entry name" value="Flagellin_C"/>
    <property type="match status" value="1"/>
</dbReference>
<proteinExistence type="inferred from homology"/>
<dbReference type="RefSeq" id="WP_230498022.1">
    <property type="nucleotide sequence ID" value="NZ_CAKJTG010000023.1"/>
</dbReference>